<protein>
    <submittedName>
        <fullName evidence="1">Uncharacterized protein</fullName>
    </submittedName>
</protein>
<dbReference type="Proteomes" id="UP000824120">
    <property type="component" value="Chromosome 12"/>
</dbReference>
<evidence type="ECO:0000313" key="1">
    <source>
        <dbReference type="EMBL" id="KAG5571523.1"/>
    </source>
</evidence>
<accession>A0A9J5W7A7</accession>
<keyword evidence="2" id="KW-1185">Reference proteome</keyword>
<evidence type="ECO:0000313" key="2">
    <source>
        <dbReference type="Proteomes" id="UP000824120"/>
    </source>
</evidence>
<name>A0A9J5W7A7_SOLCO</name>
<dbReference type="AlphaFoldDB" id="A0A9J5W7A7"/>
<comment type="caution">
    <text evidence="1">The sequence shown here is derived from an EMBL/GenBank/DDBJ whole genome shotgun (WGS) entry which is preliminary data.</text>
</comment>
<gene>
    <name evidence="1" type="ORF">H5410_061289</name>
</gene>
<sequence>MEELQKVFEVMQLKMLSYDKWKKSRVEGAPIVSWAMFKAFFMGPFFHCELREAKRIPHS</sequence>
<organism evidence="1 2">
    <name type="scientific">Solanum commersonii</name>
    <name type="common">Commerson's wild potato</name>
    <name type="synonym">Commerson's nightshade</name>
    <dbReference type="NCBI Taxonomy" id="4109"/>
    <lineage>
        <taxon>Eukaryota</taxon>
        <taxon>Viridiplantae</taxon>
        <taxon>Streptophyta</taxon>
        <taxon>Embryophyta</taxon>
        <taxon>Tracheophyta</taxon>
        <taxon>Spermatophyta</taxon>
        <taxon>Magnoliopsida</taxon>
        <taxon>eudicotyledons</taxon>
        <taxon>Gunneridae</taxon>
        <taxon>Pentapetalae</taxon>
        <taxon>asterids</taxon>
        <taxon>lamiids</taxon>
        <taxon>Solanales</taxon>
        <taxon>Solanaceae</taxon>
        <taxon>Solanoideae</taxon>
        <taxon>Solaneae</taxon>
        <taxon>Solanum</taxon>
    </lineage>
</organism>
<dbReference type="EMBL" id="JACXVP010000012">
    <property type="protein sequence ID" value="KAG5571523.1"/>
    <property type="molecule type" value="Genomic_DNA"/>
</dbReference>
<reference evidence="1 2" key="1">
    <citation type="submission" date="2020-09" db="EMBL/GenBank/DDBJ databases">
        <title>De no assembly of potato wild relative species, Solanum commersonii.</title>
        <authorList>
            <person name="Cho K."/>
        </authorList>
    </citation>
    <scope>NUCLEOTIDE SEQUENCE [LARGE SCALE GENOMIC DNA]</scope>
    <source>
        <strain evidence="1">LZ3.2</strain>
        <tissue evidence="1">Leaf</tissue>
    </source>
</reference>
<proteinExistence type="predicted"/>